<dbReference type="EMBL" id="CAJOAX010021754">
    <property type="protein sequence ID" value="CAF4203090.1"/>
    <property type="molecule type" value="Genomic_DNA"/>
</dbReference>
<name>A0A820B9Q0_9BILA</name>
<organism evidence="1 2">
    <name type="scientific">Rotaria sordida</name>
    <dbReference type="NCBI Taxonomy" id="392033"/>
    <lineage>
        <taxon>Eukaryota</taxon>
        <taxon>Metazoa</taxon>
        <taxon>Spiralia</taxon>
        <taxon>Gnathifera</taxon>
        <taxon>Rotifera</taxon>
        <taxon>Eurotatoria</taxon>
        <taxon>Bdelloidea</taxon>
        <taxon>Philodinida</taxon>
        <taxon>Philodinidae</taxon>
        <taxon>Rotaria</taxon>
    </lineage>
</organism>
<feature type="non-terminal residue" evidence="1">
    <location>
        <position position="1"/>
    </location>
</feature>
<gene>
    <name evidence="1" type="ORF">OTI717_LOCUS38653</name>
</gene>
<accession>A0A820B9Q0</accession>
<comment type="caution">
    <text evidence="1">The sequence shown here is derived from an EMBL/GenBank/DDBJ whole genome shotgun (WGS) entry which is preliminary data.</text>
</comment>
<sequence>MNDRMIHQMQDIVVSFIFLNQSNFFLYLDISYEWQNDSSNARHNDSSNARHNDLSYEWQNDISYEWQNDSSNARHN</sequence>
<dbReference type="AlphaFoldDB" id="A0A820B9Q0"/>
<protein>
    <submittedName>
        <fullName evidence="1">Uncharacterized protein</fullName>
    </submittedName>
</protein>
<dbReference type="Proteomes" id="UP000663823">
    <property type="component" value="Unassembled WGS sequence"/>
</dbReference>
<proteinExistence type="predicted"/>
<evidence type="ECO:0000313" key="2">
    <source>
        <dbReference type="Proteomes" id="UP000663823"/>
    </source>
</evidence>
<evidence type="ECO:0000313" key="1">
    <source>
        <dbReference type="EMBL" id="CAF4203090.1"/>
    </source>
</evidence>
<reference evidence="1" key="1">
    <citation type="submission" date="2021-02" db="EMBL/GenBank/DDBJ databases">
        <authorList>
            <person name="Nowell W R."/>
        </authorList>
    </citation>
    <scope>NUCLEOTIDE SEQUENCE</scope>
</reference>